<sequence length="301" mass="35952">MKLNILLFFFISIFYSCSENNHKPTDKVVKEKSKIYEVKKHENFNQYWYDGNAEITSYKLSQVRYGEIHEGRAVTIFVTEDFLPEKQVKADYQNEKNIPVLKLNSTKKFLTGVYPYSLMTSTFSPVDNDIHPLKITFSSQEWCGNTFMQLNNRKNFEIDFYSYFESNSDKKLSLEKNILENSFWNLARINPYQIKKGRYKIIPSFEFLALNHKKIKPYNAEVNLLKQDNLLNLTIYYPELKRKLILNLTEDFPFTIESWEEHIVRGEKKLVTKAEKIEKIKIKYWNKNSNKDKIIREKLRI</sequence>
<evidence type="ECO:0000313" key="2">
    <source>
        <dbReference type="Proteomes" id="UP001595826"/>
    </source>
</evidence>
<dbReference type="Proteomes" id="UP001595826">
    <property type="component" value="Unassembled WGS sequence"/>
</dbReference>
<evidence type="ECO:0000313" key="1">
    <source>
        <dbReference type="EMBL" id="MFC4269803.1"/>
    </source>
</evidence>
<dbReference type="EMBL" id="JBHSCY010000003">
    <property type="protein sequence ID" value="MFC4269803.1"/>
    <property type="molecule type" value="Genomic_DNA"/>
</dbReference>
<keyword evidence="2" id="KW-1185">Reference proteome</keyword>
<dbReference type="PROSITE" id="PS51257">
    <property type="entry name" value="PROKAR_LIPOPROTEIN"/>
    <property type="match status" value="1"/>
</dbReference>
<protein>
    <submittedName>
        <fullName evidence="1">Septum formation inhibitor Maf</fullName>
    </submittedName>
</protein>
<organism evidence="1 2">
    <name type="scientific">Polaribacter marinivivus</name>
    <dbReference type="NCBI Taxonomy" id="1524260"/>
    <lineage>
        <taxon>Bacteria</taxon>
        <taxon>Pseudomonadati</taxon>
        <taxon>Bacteroidota</taxon>
        <taxon>Flavobacteriia</taxon>
        <taxon>Flavobacteriales</taxon>
        <taxon>Flavobacteriaceae</taxon>
    </lineage>
</organism>
<proteinExistence type="predicted"/>
<dbReference type="RefSeq" id="WP_377411211.1">
    <property type="nucleotide sequence ID" value="NZ_JBHSCY010000003.1"/>
</dbReference>
<gene>
    <name evidence="1" type="ORF">ACFOWD_12880</name>
</gene>
<name>A0ABV8REA7_9FLAO</name>
<accession>A0ABV8REA7</accession>
<comment type="caution">
    <text evidence="1">The sequence shown here is derived from an EMBL/GenBank/DDBJ whole genome shotgun (WGS) entry which is preliminary data.</text>
</comment>
<reference evidence="2" key="1">
    <citation type="journal article" date="2019" name="Int. J. Syst. Evol. Microbiol.">
        <title>The Global Catalogue of Microorganisms (GCM) 10K type strain sequencing project: providing services to taxonomists for standard genome sequencing and annotation.</title>
        <authorList>
            <consortium name="The Broad Institute Genomics Platform"/>
            <consortium name="The Broad Institute Genome Sequencing Center for Infectious Disease"/>
            <person name="Wu L."/>
            <person name="Ma J."/>
        </authorList>
    </citation>
    <scope>NUCLEOTIDE SEQUENCE [LARGE SCALE GENOMIC DNA]</scope>
    <source>
        <strain evidence="2">CECT 8655</strain>
    </source>
</reference>